<keyword evidence="6" id="KW-1185">Reference proteome</keyword>
<comment type="caution">
    <text evidence="5">The sequence shown here is derived from an EMBL/GenBank/DDBJ whole genome shotgun (WGS) entry which is preliminary data.</text>
</comment>
<evidence type="ECO:0000313" key="5">
    <source>
        <dbReference type="EMBL" id="MCD2492975.1"/>
    </source>
</evidence>
<proteinExistence type="predicted"/>
<dbReference type="PANTHER" id="PTHR45772:SF8">
    <property type="entry name" value="HIGH-AFFINITY BRANCHED-CHAIN AMINO ACID TRANSPORT ATP-BINDING PROTEIN"/>
    <property type="match status" value="1"/>
</dbReference>
<keyword evidence="3 5" id="KW-0067">ATP-binding</keyword>
<dbReference type="GO" id="GO:0005886">
    <property type="term" value="C:plasma membrane"/>
    <property type="evidence" value="ECO:0007669"/>
    <property type="project" value="TreeGrafter"/>
</dbReference>
<dbReference type="SMART" id="SM00382">
    <property type="entry name" value="AAA"/>
    <property type="match status" value="1"/>
</dbReference>
<keyword evidence="2" id="KW-0547">Nucleotide-binding</keyword>
<dbReference type="Pfam" id="PF00005">
    <property type="entry name" value="ABC_tran"/>
    <property type="match status" value="1"/>
</dbReference>
<keyword evidence="1" id="KW-0813">Transport</keyword>
<dbReference type="InterPro" id="IPR051120">
    <property type="entry name" value="ABC_AA/LPS_Transport"/>
</dbReference>
<dbReference type="PROSITE" id="PS50893">
    <property type="entry name" value="ABC_TRANSPORTER_2"/>
    <property type="match status" value="1"/>
</dbReference>
<dbReference type="Proteomes" id="UP001299265">
    <property type="component" value="Unassembled WGS sequence"/>
</dbReference>
<dbReference type="InterPro" id="IPR003439">
    <property type="entry name" value="ABC_transporter-like_ATP-bd"/>
</dbReference>
<reference evidence="5 6" key="1">
    <citation type="submission" date="2021-11" db="EMBL/GenBank/DDBJ databases">
        <title>Lacrimispora sp. nov. NSJ-141 isolated from human feces.</title>
        <authorList>
            <person name="Abdugheni R."/>
        </authorList>
    </citation>
    <scope>NUCLEOTIDE SEQUENCE [LARGE SCALE GENOMIC DNA]</scope>
    <source>
        <strain evidence="5 6">NSJ-141</strain>
    </source>
</reference>
<dbReference type="GO" id="GO:0005524">
    <property type="term" value="F:ATP binding"/>
    <property type="evidence" value="ECO:0007669"/>
    <property type="project" value="UniProtKB-KW"/>
</dbReference>
<evidence type="ECO:0000256" key="3">
    <source>
        <dbReference type="ARBA" id="ARBA00022840"/>
    </source>
</evidence>
<dbReference type="CDD" id="cd03219">
    <property type="entry name" value="ABC_Mj1267_LivG_branched"/>
    <property type="match status" value="1"/>
</dbReference>
<name>A0AAP2RL44_9FIRM</name>
<feature type="domain" description="ABC transporter" evidence="4">
    <location>
        <begin position="5"/>
        <end position="236"/>
    </location>
</feature>
<gene>
    <name evidence="5" type="ORF">LQE92_10080</name>
</gene>
<dbReference type="Pfam" id="PF12399">
    <property type="entry name" value="BCA_ABC_TP_C"/>
    <property type="match status" value="1"/>
</dbReference>
<dbReference type="InterPro" id="IPR003593">
    <property type="entry name" value="AAA+_ATPase"/>
</dbReference>
<dbReference type="PANTHER" id="PTHR45772">
    <property type="entry name" value="CONSERVED COMPONENT OF ABC TRANSPORTER FOR NATURAL AMINO ACIDS-RELATED"/>
    <property type="match status" value="1"/>
</dbReference>
<dbReference type="SUPFAM" id="SSF52540">
    <property type="entry name" value="P-loop containing nucleoside triphosphate hydrolases"/>
    <property type="match status" value="1"/>
</dbReference>
<evidence type="ECO:0000313" key="6">
    <source>
        <dbReference type="Proteomes" id="UP001299265"/>
    </source>
</evidence>
<dbReference type="Gene3D" id="3.40.50.300">
    <property type="entry name" value="P-loop containing nucleotide triphosphate hydrolases"/>
    <property type="match status" value="1"/>
</dbReference>
<dbReference type="RefSeq" id="WP_231062841.1">
    <property type="nucleotide sequence ID" value="NZ_JAJNOR010000005.1"/>
</dbReference>
<accession>A0AAP2RL44</accession>
<dbReference type="GO" id="GO:0016887">
    <property type="term" value="F:ATP hydrolysis activity"/>
    <property type="evidence" value="ECO:0007669"/>
    <property type="project" value="InterPro"/>
</dbReference>
<organism evidence="5 6">
    <name type="scientific">Lientehia hominis</name>
    <dbReference type="NCBI Taxonomy" id="2897778"/>
    <lineage>
        <taxon>Bacteria</taxon>
        <taxon>Bacillati</taxon>
        <taxon>Bacillota</taxon>
        <taxon>Clostridia</taxon>
        <taxon>Lachnospirales</taxon>
        <taxon>Lachnospiraceae</taxon>
        <taxon>Lientehia</taxon>
    </lineage>
</organism>
<dbReference type="EMBL" id="JAJNOR010000005">
    <property type="protein sequence ID" value="MCD2492975.1"/>
    <property type="molecule type" value="Genomic_DNA"/>
</dbReference>
<evidence type="ECO:0000256" key="2">
    <source>
        <dbReference type="ARBA" id="ARBA00022741"/>
    </source>
</evidence>
<dbReference type="InterPro" id="IPR027417">
    <property type="entry name" value="P-loop_NTPase"/>
</dbReference>
<protein>
    <submittedName>
        <fullName evidence="5">ABC transporter ATP-binding protein</fullName>
    </submittedName>
</protein>
<evidence type="ECO:0000259" key="4">
    <source>
        <dbReference type="PROSITE" id="PS50893"/>
    </source>
</evidence>
<dbReference type="AlphaFoldDB" id="A0AAP2RL44"/>
<evidence type="ECO:0000256" key="1">
    <source>
        <dbReference type="ARBA" id="ARBA00022448"/>
    </source>
</evidence>
<sequence>MDPILEIRHLSKAFGGIKAVNDVSFCLGKGELLGLIGPNGSGKSTCVNLISGAYIPDSGQVLFCGKDIQGSNICQRARMGIGRTFQTPKPFNGLTVYDSVYTVALQSCAYKEAADKTEEILEMMELADLSRMFCEKLPIEKRKWLDMARILANDPKVIMLDEVMAGLNPAEMEESIRLVRKLNESGISIIFIEHVMKAVIKLSHRLVVLNEGKLLCGGDPEEVMRNESVIKAYLGGGRHRA</sequence>
<dbReference type="InterPro" id="IPR032823">
    <property type="entry name" value="BCA_ABC_TP_C"/>
</dbReference>